<comment type="caution">
    <text evidence="11">Lacks conserved residue(s) required for the propagation of feature annotation.</text>
</comment>
<feature type="binding site" evidence="11">
    <location>
        <position position="2585"/>
    </location>
    <ligand>
        <name>substrate</name>
    </ligand>
</feature>
<dbReference type="EMBL" id="BSOW01000027">
    <property type="protein sequence ID" value="GLR89678.1"/>
    <property type="molecule type" value="Genomic_DNA"/>
</dbReference>
<evidence type="ECO:0000256" key="4">
    <source>
        <dbReference type="ARBA" id="ARBA00022605"/>
    </source>
</evidence>
<dbReference type="SUPFAM" id="SSF48371">
    <property type="entry name" value="ARM repeat"/>
    <property type="match status" value="2"/>
</dbReference>
<evidence type="ECO:0000256" key="1">
    <source>
        <dbReference type="ARBA" id="ARBA00004842"/>
    </source>
</evidence>
<feature type="binding site" evidence="11">
    <location>
        <begin position="2460"/>
        <end position="2465"/>
    </location>
    <ligand>
        <name>ATP</name>
        <dbReference type="ChEBI" id="CHEBI:30616"/>
    </ligand>
</feature>
<comment type="function">
    <text evidence="11">Catalyzes the specific phosphorylation of the 3-hydroxyl group of shikimic acid using ATP as a cosubstrate.</text>
</comment>
<reference evidence="14" key="1">
    <citation type="journal article" date="2019" name="Int. J. Syst. Evol. Microbiol.">
        <title>The Global Catalogue of Microorganisms (GCM) 10K type strain sequencing project: providing services to taxonomists for standard genome sequencing and annotation.</title>
        <authorList>
            <consortium name="The Broad Institute Genomics Platform"/>
            <consortium name="The Broad Institute Genome Sequencing Center for Infectious Disease"/>
            <person name="Wu L."/>
            <person name="Ma J."/>
        </authorList>
    </citation>
    <scope>NUCLEOTIDE SEQUENCE [LARGE SCALE GENOMIC DNA]</scope>
    <source>
        <strain evidence="14">NBRC 102520</strain>
    </source>
</reference>
<dbReference type="PANTHER" id="PTHR21087:SF16">
    <property type="entry name" value="SHIKIMATE KINASE 1, CHLOROPLASTIC"/>
    <property type="match status" value="1"/>
</dbReference>
<dbReference type="CDD" id="cd00464">
    <property type="entry name" value="SK"/>
    <property type="match status" value="1"/>
</dbReference>
<evidence type="ECO:0000256" key="5">
    <source>
        <dbReference type="ARBA" id="ARBA00022679"/>
    </source>
</evidence>
<feature type="binding site" evidence="11">
    <location>
        <position position="2506"/>
    </location>
    <ligand>
        <name>substrate</name>
    </ligand>
</feature>
<keyword evidence="11" id="KW-0460">Magnesium</keyword>
<evidence type="ECO:0000256" key="8">
    <source>
        <dbReference type="ARBA" id="ARBA00022840"/>
    </source>
</evidence>
<dbReference type="NCBIfam" id="NF010552">
    <property type="entry name" value="PRK13946.1"/>
    <property type="match status" value="1"/>
</dbReference>
<evidence type="ECO:0000256" key="10">
    <source>
        <dbReference type="ARBA" id="ARBA00048567"/>
    </source>
</evidence>
<feature type="compositionally biased region" description="Basic and acidic residues" evidence="12">
    <location>
        <begin position="1717"/>
        <end position="1727"/>
    </location>
</feature>
<dbReference type="InterPro" id="IPR023000">
    <property type="entry name" value="Shikimate_kinase_CS"/>
</dbReference>
<protein>
    <recommendedName>
        <fullName evidence="3 11">Shikimate kinase</fullName>
        <shortName evidence="11">SK</shortName>
        <ecNumber evidence="3 11">2.7.1.71</ecNumber>
    </recommendedName>
</protein>
<dbReference type="InterPro" id="IPR031322">
    <property type="entry name" value="Shikimate/glucono_kinase"/>
</dbReference>
<keyword evidence="6 11" id="KW-0547">Nucleotide-binding</keyword>
<feature type="binding site" evidence="11">
    <location>
        <position position="2566"/>
    </location>
    <ligand>
        <name>ATP</name>
        <dbReference type="ChEBI" id="CHEBI:30616"/>
    </ligand>
</feature>
<dbReference type="SUPFAM" id="SSF52540">
    <property type="entry name" value="P-loop containing nucleoside triphosphate hydrolases"/>
    <property type="match status" value="1"/>
</dbReference>
<feature type="binding site" evidence="11">
    <location>
        <position position="2464"/>
    </location>
    <ligand>
        <name>Mg(2+)</name>
        <dbReference type="ChEBI" id="CHEBI:18420"/>
    </ligand>
</feature>
<dbReference type="HAMAP" id="MF_00109">
    <property type="entry name" value="Shikimate_kinase"/>
    <property type="match status" value="1"/>
</dbReference>
<organism evidence="13 14">
    <name type="scientific">Bradyrhizobium iriomotense</name>
    <dbReference type="NCBI Taxonomy" id="441950"/>
    <lineage>
        <taxon>Bacteria</taxon>
        <taxon>Pseudomonadati</taxon>
        <taxon>Pseudomonadota</taxon>
        <taxon>Alphaproteobacteria</taxon>
        <taxon>Hyphomicrobiales</taxon>
        <taxon>Nitrobacteraceae</taxon>
        <taxon>Bradyrhizobium</taxon>
    </lineage>
</organism>
<comment type="subcellular location">
    <subcellularLocation>
        <location evidence="11">Cytoplasm</location>
    </subcellularLocation>
</comment>
<evidence type="ECO:0000256" key="9">
    <source>
        <dbReference type="ARBA" id="ARBA00023141"/>
    </source>
</evidence>
<dbReference type="Gene3D" id="3.40.50.300">
    <property type="entry name" value="P-loop containing nucleotide triphosphate hydrolases"/>
    <property type="match status" value="1"/>
</dbReference>
<keyword evidence="8 11" id="KW-0067">ATP-binding</keyword>
<feature type="region of interest" description="Disordered" evidence="12">
    <location>
        <begin position="1708"/>
        <end position="1737"/>
    </location>
</feature>
<sequence length="2636" mass="289283">MSRLDKTLMKQMNPSALSLFASSFGRNPSAVECRAAIINIAEFCCDESFAVQELQNQSLALLVNGFSKCPDEESCGQATEVIAREVCEARLSEYIPQNLANLVNGFSKWPEQAHCSQAAVLLAGELSRRAARRDGLFDFNQQGLANLVNGFGKWPDDRCGEAIAAIAKEIVARPDQLPEFTSQGLANLVNGFSKWPEQEHARRATAAIGDEVFRRAQNNELRGFVSQDLANLVNGFSKWSNEAGCRRGTVEIAAQFCRRAARDAGLSDFIPQHLANLVNGFSKWPEEANSSRAAGFIGAALCQRATRADGLFDFTPQHLANLVNGFTKWPDDTGCNEATLAIADEVVHAEASRLSSLTPQLLANLVSGFSSRPEEICRRATAKMAGEILSRADRDGQFPAFGPLGLASLVNGFSKWPEQCRDVTVAIANEILARKEDLSAFDPQGLSNLVSGFSKWPKETICRETTVAIANEIAARNEGLSDFDPQGLASLADGFIKWPDEGGSGSAKIAIAKEVIARADLLPDFTPSEVTNLFNAFSNWPEMEDCLKAAGLIATEFCRRAARDDKLPDFTPHHLALLANAFGKWPKGELNCRQAAVAIADAVLGRADELSVFTQRHLAAVVNGFSKWPEEDACLQAAGLIAVELRRRAISDGGLPDFNPQQLTSLVNGFSKWPEEQDTGQAIIAAASELVRRGAEGLFHFNDRQLAILMNGLSKRPTAEACLQAAGLIATELCGRATRLPEFTEQGLAVLVNGFSKWPEEEPSRLGTVEIAREIHRRADRLSVFSSQGLANLVNGFSKWPGEGDTQRAALAIADEIYRRTDQLSVFTGQELANLVSGFSKWPQEDSALQGTIAIASEVLRRTPSDFTQQELANLVNGFSKWPGEESALQGTIAIASEVLWRQPSGFTQQELANLVNGFSKWPQEESSRLGTIAIAGEVHRRADSLSALTSQGLANLTNGFGKWRDEDTRRATVAIAGEVCRRSDQLSAFTRQELANLVNGFSKWTEDANTGQATVAIAREVRRGSDQLFRFTQQELANLVNGFSKWPEKEDARQATVAIASELVDGDRLSHADNQALSTLVNGFSKWSEDMDICQTAVVIAREVCRRPLPDFTPLQLAYLVNGFSKWPEEAACRRAVVDIARGLGRGGQRFGAFTTPQFSMIANALGRSITRGEDAGEIIETALLKDRLHQLAHHLHYANDRVAHSDVLTIASIFKALAKARLIEDLGLLAPTGLDRLNQLLRAPEFAAENNLETMGNLCAALVPLARSPHLRWHRRQALYLLNDLQPVVEQKIKAHFNASKAEQIRGPLASRAPALSIYQVLKARAILANMFKRPDVEGKKSDLRMRQHELQDGTRKILDRTRDLIQGDLSNMSWNLIAQIEADSPVDALDTFVEQNAATIQAKYQAAVFDVHEVLRAMDHEPRPPQGEAGLMRLPVVDMQGRLLPTEPETRYSIFHRLTSGAIEVVAVQLPAKPSAFMLARTLTYKGVPYRMDLFGGSKLKAPKRTVLEIATHAPGEPAAASSGGKLLAIPYAETAPGTSFEKLLRAWAPFKEAYWYTQRRGFAAPPALKDLGPHDYALEGAFRLLLAPDRPTNEAHPFKLTGPEGPIALRPHDGCGFIKASLAELMPAIRRAGPQEGPDRMPAFGEARRSSVPASALQHYPRNERVADEAREKTKTWLDSRGEGSLIGEQLFRMVTAGHIDGPGAVAVPSSDNDLHVPKRKSETLTGTGGVLIGRSPYDKPNLRPLAAERVKSAADEDPTAAFLDRCVAMQYSFSVAQKSREELAAHDPSFFAKGILIVVPDEMWPADYADRGLVMSAEDVKCHSSWTERKDRARVDTPVDCVGILQATEVFAPGSLVAVPTDEQKNLDGDFDGDTVVIIGDRPQLYEHVRQFDEKEQARGVRSLKPPKSYTPAIEGNNYQFGRANQILAATRDALEIYSGLQRSFLAQSHQARRWFAERAVFGTYEGVHHELRRDIRQLLNQEQVSSQDIEAKLDRARREIKVADHPVAHEFSELLVTDLQAWAESTDEQVLPETAESVSDTKLTVSPALTELFPNLAEAYPAAIHPRDRIQALLDHYPARIDPRPDGYIADDLVQSASNLLSLGIKVGTDAFKSDTSVELFMKKSQGLQRLLQQTPGVKPVPYVKSMAATLNHGRFNVDTTLEDLKANPTLAASIMEASIKLAAEKGILPGPFGRQPAEESAVTSTLTREQASERAQIEAARAAAEEKEITAAVLQVAENLRQTGVDVKMPHLENRLRSENSLRDQLMEMNDASEGDSQLISNAVRHVFEVPDKDFGRAFRQAILAFEEQGYAEISTTNWFRMSAPTFVGMKTVLATPDGYRFETEFHTPGSYQAKIANHDTYKELQRRRRSDAPDPSKMEQLAQRVREVCKEVAIPEGVGNISHWSIEGMRAGGVGAAFGLRSAEQSRTLKPNAKEVVAALDGRPIVLVGMPGSGKSTIGPYLARRLGLPFIDSDKKIEATARVSITNLFETKGEQHFRDLEARSIARFLERGPVVLATGGGAFMREETRRHVAEKAVSIWLNTDLGEIRKRLSRDTTRPLLQTANRQDKIAQLVRERAPFYQLADLTIVPGQKRDNKNADQCVAALHAHLCGEGDADRTPANVMGAAP</sequence>
<evidence type="ECO:0000313" key="13">
    <source>
        <dbReference type="EMBL" id="GLR89678.1"/>
    </source>
</evidence>
<feature type="binding site" evidence="11">
    <location>
        <position position="2528"/>
    </location>
    <ligand>
        <name>substrate</name>
    </ligand>
</feature>
<dbReference type="InterPro" id="IPR000623">
    <property type="entry name" value="Shikimate_kinase/TSH1"/>
</dbReference>
<keyword evidence="5 11" id="KW-0808">Transferase</keyword>
<evidence type="ECO:0000256" key="2">
    <source>
        <dbReference type="ARBA" id="ARBA00006997"/>
    </source>
</evidence>
<evidence type="ECO:0000256" key="11">
    <source>
        <dbReference type="HAMAP-Rule" id="MF_00109"/>
    </source>
</evidence>
<keyword evidence="14" id="KW-1185">Reference proteome</keyword>
<comment type="caution">
    <text evidence="13">The sequence shown here is derived from an EMBL/GenBank/DDBJ whole genome shotgun (WGS) entry which is preliminary data.</text>
</comment>
<gene>
    <name evidence="11" type="primary">aroK</name>
    <name evidence="13" type="ORF">GCM10007857_63920</name>
</gene>
<dbReference type="PANTHER" id="PTHR21087">
    <property type="entry name" value="SHIKIMATE KINASE"/>
    <property type="match status" value="1"/>
</dbReference>
<comment type="pathway">
    <text evidence="1 11">Metabolic intermediate biosynthesis; chorismate biosynthesis; chorismate from D-erythrose 4-phosphate and phosphoenolpyruvate: step 5/7.</text>
</comment>
<dbReference type="InterPro" id="IPR016024">
    <property type="entry name" value="ARM-type_fold"/>
</dbReference>
<evidence type="ECO:0000256" key="12">
    <source>
        <dbReference type="SAM" id="MobiDB-lite"/>
    </source>
</evidence>
<dbReference type="NCBIfam" id="NF041399">
    <property type="entry name" value="XopAD"/>
    <property type="match status" value="1"/>
</dbReference>
<comment type="subunit">
    <text evidence="11">Monomer.</text>
</comment>
<dbReference type="Pfam" id="PF01202">
    <property type="entry name" value="SKI"/>
    <property type="match status" value="1"/>
</dbReference>
<keyword evidence="11" id="KW-0479">Metal-binding</keyword>
<evidence type="ECO:0000256" key="7">
    <source>
        <dbReference type="ARBA" id="ARBA00022777"/>
    </source>
</evidence>
<comment type="cofactor">
    <cofactor evidence="11">
        <name>Mg(2+)</name>
        <dbReference type="ChEBI" id="CHEBI:18420"/>
    </cofactor>
    <text evidence="11">Binds 1 Mg(2+) ion per subunit.</text>
</comment>
<evidence type="ECO:0000313" key="14">
    <source>
        <dbReference type="Proteomes" id="UP001156905"/>
    </source>
</evidence>
<dbReference type="Proteomes" id="UP001156905">
    <property type="component" value="Unassembled WGS sequence"/>
</dbReference>
<evidence type="ECO:0000256" key="3">
    <source>
        <dbReference type="ARBA" id="ARBA00012154"/>
    </source>
</evidence>
<dbReference type="PROSITE" id="PS01128">
    <property type="entry name" value="SHIKIMATE_KINASE"/>
    <property type="match status" value="1"/>
</dbReference>
<comment type="catalytic activity">
    <reaction evidence="10 11">
        <text>shikimate + ATP = 3-phosphoshikimate + ADP + H(+)</text>
        <dbReference type="Rhea" id="RHEA:13121"/>
        <dbReference type="ChEBI" id="CHEBI:15378"/>
        <dbReference type="ChEBI" id="CHEBI:30616"/>
        <dbReference type="ChEBI" id="CHEBI:36208"/>
        <dbReference type="ChEBI" id="CHEBI:145989"/>
        <dbReference type="ChEBI" id="CHEBI:456216"/>
        <dbReference type="EC" id="2.7.1.71"/>
    </reaction>
</comment>
<comment type="similarity">
    <text evidence="2 11">Belongs to the shikimate kinase family.</text>
</comment>
<dbReference type="PRINTS" id="PR01100">
    <property type="entry name" value="SHIKIMTKNASE"/>
</dbReference>
<evidence type="ECO:0000256" key="6">
    <source>
        <dbReference type="ARBA" id="ARBA00022741"/>
    </source>
</evidence>
<name>A0ABQ6BBW7_9BRAD</name>
<keyword evidence="4 11" id="KW-0028">Amino-acid biosynthesis</keyword>
<keyword evidence="11" id="KW-0963">Cytoplasm</keyword>
<dbReference type="EC" id="2.7.1.71" evidence="3 11"/>
<feature type="binding site" evidence="11">
    <location>
        <position position="2482"/>
    </location>
    <ligand>
        <name>substrate</name>
    </ligand>
</feature>
<dbReference type="InterPro" id="IPR027417">
    <property type="entry name" value="P-loop_NTPase"/>
</dbReference>
<proteinExistence type="inferred from homology"/>
<keyword evidence="9 11" id="KW-0057">Aromatic amino acid biosynthesis</keyword>
<keyword evidence="7 11" id="KW-0418">Kinase</keyword>
<accession>A0ABQ6BBW7</accession>